<dbReference type="EMBL" id="CP098242">
    <property type="protein sequence ID" value="WAW10361.1"/>
    <property type="molecule type" value="Genomic_DNA"/>
</dbReference>
<evidence type="ECO:0000313" key="2">
    <source>
        <dbReference type="Proteomes" id="UP001156215"/>
    </source>
</evidence>
<evidence type="ECO:0000313" key="1">
    <source>
        <dbReference type="EMBL" id="WAW10361.1"/>
    </source>
</evidence>
<reference evidence="1" key="1">
    <citation type="journal article" date="2022" name="Front. Microbiol.">
        <title>New perspectives on an old grouping: The genomic and phenotypic variability of Oxalobacter formigenes and the implications for calcium oxalate stone prevention.</title>
        <authorList>
            <person name="Chmiel J.A."/>
            <person name="Carr C."/>
            <person name="Stuivenberg G.A."/>
            <person name="Venema R."/>
            <person name="Chanyi R.M."/>
            <person name="Al K.F."/>
            <person name="Giguere D."/>
            <person name="Say H."/>
            <person name="Akouris P.P."/>
            <person name="Dominguez Romero S.A."/>
            <person name="Kwong A."/>
            <person name="Tai V."/>
            <person name="Koval S.F."/>
            <person name="Razvi H."/>
            <person name="Bjazevic J."/>
            <person name="Burton J.P."/>
        </authorList>
    </citation>
    <scope>NUCLEOTIDE SEQUENCE</scope>
    <source>
        <strain evidence="1">WoOx3</strain>
    </source>
</reference>
<accession>A0A9E9LXZ4</accession>
<sequence>MPMTAGRHSSADVLHESEVDDWLQGAYLKNFLMRVPFELENENVDEQFKK</sequence>
<keyword evidence="2" id="KW-1185">Reference proteome</keyword>
<gene>
    <name evidence="1" type="ORF">NB640_01460</name>
</gene>
<proteinExistence type="predicted"/>
<name>A0A9E9LXZ4_9BURK</name>
<organism evidence="1 2">
    <name type="scientific">Oxalobacter vibrioformis</name>
    <dbReference type="NCBI Taxonomy" id="933080"/>
    <lineage>
        <taxon>Bacteria</taxon>
        <taxon>Pseudomonadati</taxon>
        <taxon>Pseudomonadota</taxon>
        <taxon>Betaproteobacteria</taxon>
        <taxon>Burkholderiales</taxon>
        <taxon>Oxalobacteraceae</taxon>
        <taxon>Oxalobacter</taxon>
    </lineage>
</organism>
<dbReference type="AlphaFoldDB" id="A0A9E9LXZ4"/>
<dbReference type="Proteomes" id="UP001156215">
    <property type="component" value="Chromosome"/>
</dbReference>
<dbReference type="KEGG" id="ovb:NB640_01460"/>
<dbReference type="RefSeq" id="WP_269309373.1">
    <property type="nucleotide sequence ID" value="NZ_CP098242.1"/>
</dbReference>
<protein>
    <submittedName>
        <fullName evidence="1">Uncharacterized protein</fullName>
    </submittedName>
</protein>